<reference evidence="1" key="2">
    <citation type="submission" date="2020-07" db="EMBL/GenBank/DDBJ databases">
        <authorList>
            <person name="Vera ALvarez R."/>
            <person name="Arias-Moreno D.M."/>
            <person name="Jimenez-Jacinto V."/>
            <person name="Jimenez-Bremont J.F."/>
            <person name="Swaminathan K."/>
            <person name="Moose S.P."/>
            <person name="Guerrero-Gonzalez M.L."/>
            <person name="Marino-Ramirez L."/>
            <person name="Landsman D."/>
            <person name="Rodriguez-Kessler M."/>
            <person name="Delgado-Sanchez P."/>
        </authorList>
    </citation>
    <scope>NUCLEOTIDE SEQUENCE</scope>
    <source>
        <tissue evidence="1">Cladode</tissue>
    </source>
</reference>
<dbReference type="AlphaFoldDB" id="A0A7C8Z989"/>
<name>A0A7C8Z989_OPUST</name>
<dbReference type="PANTHER" id="PTHR46238">
    <property type="entry name" value="REVERSE TRANSCRIPTASE DOMAIN-CONTAINING PROTEIN"/>
    <property type="match status" value="1"/>
</dbReference>
<evidence type="ECO:0000313" key="1">
    <source>
        <dbReference type="EMBL" id="MBA4637299.1"/>
    </source>
</evidence>
<evidence type="ECO:0008006" key="2">
    <source>
        <dbReference type="Google" id="ProtNLM"/>
    </source>
</evidence>
<reference evidence="1" key="1">
    <citation type="journal article" date="2013" name="J. Plant Res.">
        <title>Effect of fungi and light on seed germination of three Opuntia species from semiarid lands of central Mexico.</title>
        <authorList>
            <person name="Delgado-Sanchez P."/>
            <person name="Jimenez-Bremont J.F."/>
            <person name="Guerrero-Gonzalez Mde L."/>
            <person name="Flores J."/>
        </authorList>
    </citation>
    <scope>NUCLEOTIDE SEQUENCE</scope>
    <source>
        <tissue evidence="1">Cladode</tissue>
    </source>
</reference>
<dbReference type="EMBL" id="GISG01104037">
    <property type="protein sequence ID" value="MBA4637299.1"/>
    <property type="molecule type" value="Transcribed_RNA"/>
</dbReference>
<proteinExistence type="predicted"/>
<accession>A0A7C8Z989</accession>
<dbReference type="PANTHER" id="PTHR46238:SF8">
    <property type="entry name" value="ENDONUCLEASE_EXONUCLEASE_PHOSPHATASE DOMAIN-CONTAINING PROTEIN"/>
    <property type="match status" value="1"/>
</dbReference>
<organism evidence="1">
    <name type="scientific">Opuntia streptacantha</name>
    <name type="common">Prickly pear cactus</name>
    <name type="synonym">Opuntia cardona</name>
    <dbReference type="NCBI Taxonomy" id="393608"/>
    <lineage>
        <taxon>Eukaryota</taxon>
        <taxon>Viridiplantae</taxon>
        <taxon>Streptophyta</taxon>
        <taxon>Embryophyta</taxon>
        <taxon>Tracheophyta</taxon>
        <taxon>Spermatophyta</taxon>
        <taxon>Magnoliopsida</taxon>
        <taxon>eudicotyledons</taxon>
        <taxon>Gunneridae</taxon>
        <taxon>Pentapetalae</taxon>
        <taxon>Caryophyllales</taxon>
        <taxon>Cactineae</taxon>
        <taxon>Cactaceae</taxon>
        <taxon>Opuntioideae</taxon>
        <taxon>Opuntia</taxon>
    </lineage>
</organism>
<protein>
    <recommendedName>
        <fullName evidence="2">RNA-directed DNA polymerase</fullName>
    </recommendedName>
</protein>
<sequence>MGCRELTIGDMVTRTEKYRYLGSILEDRGNIDEDINQRIRVGWQKWRNALRILCDKKIPVELKGKVYHIVVKPVVLYGSECLPIKKTQVQKLIVAKMRII</sequence>